<dbReference type="EMBL" id="JALBCA010000043">
    <property type="protein sequence ID" value="KAI2386940.1"/>
    <property type="molecule type" value="Genomic_DNA"/>
</dbReference>
<evidence type="ECO:0000313" key="1">
    <source>
        <dbReference type="EMBL" id="KAI2386940.1"/>
    </source>
</evidence>
<name>A0ACB8UWJ5_9EURO</name>
<protein>
    <submittedName>
        <fullName evidence="1">Uncharacterized protein</fullName>
    </submittedName>
</protein>
<proteinExistence type="predicted"/>
<comment type="caution">
    <text evidence="1">The sequence shown here is derived from an EMBL/GenBank/DDBJ whole genome shotgun (WGS) entry which is preliminary data.</text>
</comment>
<organism evidence="1">
    <name type="scientific">Ophidiomyces ophidiicola</name>
    <dbReference type="NCBI Taxonomy" id="1387563"/>
    <lineage>
        <taxon>Eukaryota</taxon>
        <taxon>Fungi</taxon>
        <taxon>Dikarya</taxon>
        <taxon>Ascomycota</taxon>
        <taxon>Pezizomycotina</taxon>
        <taxon>Eurotiomycetes</taxon>
        <taxon>Eurotiomycetidae</taxon>
        <taxon>Onygenales</taxon>
        <taxon>Onygenaceae</taxon>
        <taxon>Ophidiomyces</taxon>
    </lineage>
</organism>
<reference evidence="1" key="1">
    <citation type="journal article" date="2022" name="bioRxiv">
        <title>Population genetic analysis of Ophidiomyces ophidiicola, the causative agent of snake fungal disease, indicates recent introductions to the USA.</title>
        <authorList>
            <person name="Ladner J.T."/>
            <person name="Palmer J.M."/>
            <person name="Ettinger C.L."/>
            <person name="Stajich J.E."/>
            <person name="Farrell T.M."/>
            <person name="Glorioso B.M."/>
            <person name="Lawson B."/>
            <person name="Price S.J."/>
            <person name="Stengle A.G."/>
            <person name="Grear D.A."/>
            <person name="Lorch J.M."/>
        </authorList>
    </citation>
    <scope>NUCLEOTIDE SEQUENCE</scope>
    <source>
        <strain evidence="1">NWHC 24266-5</strain>
    </source>
</reference>
<sequence>MGQERGMEDDLHDMLSPGQRTEFLNLIKSTMDSMQETICHPSEYLTKPLLSTSINGVTAHQQPQTSREGLSVLQIKIELDALDYFQAWKQSVLRRIVDGLKDHEIINSPQQQKPPVGTDIPSVVESASTMKCQTPSKLLSHLPGRTKLLLSNSLLHLLLSLNTYNAHSRALLLKVSADLGVSINDVVENETKVARGLVQIAQEISAIEEAKTRAEQSKARRRWKIALASAAGATLVGVTGGLAAPMVAGGIGALLGALGLGGTIFAGYAGALAGNSLVIGGIFGAFGATMTSRVSAKYTRQIKDFAFIPIRGLRIVPNEASPMTPDYRLRVTVGISGWFTEAQDIVYPWLVLGDDSDAFALRWEVDALLRLGNSLEGVVKRLAFTIAAKQLLRKTLLAPIAGPLVIPVIVAKLSRLIDNPFGVAKTRAGKAGEILADVLINKAQGERPVTLIGYSMGARVIYTCLLSLAKRRAFGLIESAILLGSPVSSNLAQWRLIRTVVSGRLVNVYSRKDHMLRLCYRAQSLHMNVVGIQPITGIPGVENFDASEIVSGYALSPGNRGNSP</sequence>
<accession>A0ACB8UWJ5</accession>
<gene>
    <name evidence="1" type="ORF">LOY88_003321</name>
</gene>